<evidence type="ECO:0000313" key="2">
    <source>
        <dbReference type="EMBL" id="OJJ51844.1"/>
    </source>
</evidence>
<gene>
    <name evidence="2" type="ORF">ASPSYDRAFT_96117</name>
</gene>
<accession>A0A1L9SXD1</accession>
<organism evidence="2 3">
    <name type="scientific">Aspergillus sydowii CBS 593.65</name>
    <dbReference type="NCBI Taxonomy" id="1036612"/>
    <lineage>
        <taxon>Eukaryota</taxon>
        <taxon>Fungi</taxon>
        <taxon>Dikarya</taxon>
        <taxon>Ascomycota</taxon>
        <taxon>Pezizomycotina</taxon>
        <taxon>Eurotiomycetes</taxon>
        <taxon>Eurotiomycetidae</taxon>
        <taxon>Eurotiales</taxon>
        <taxon>Aspergillaceae</taxon>
        <taxon>Aspergillus</taxon>
        <taxon>Aspergillus subgen. Nidulantes</taxon>
    </lineage>
</organism>
<dbReference type="AlphaFoldDB" id="A0A1L9SXD1"/>
<feature type="region of interest" description="Disordered" evidence="1">
    <location>
        <begin position="276"/>
        <end position="306"/>
    </location>
</feature>
<evidence type="ECO:0008006" key="4">
    <source>
        <dbReference type="Google" id="ProtNLM"/>
    </source>
</evidence>
<protein>
    <recommendedName>
        <fullName evidence="4">Myb-like domain-containing protein</fullName>
    </recommendedName>
</protein>
<feature type="region of interest" description="Disordered" evidence="1">
    <location>
        <begin position="365"/>
        <end position="384"/>
    </location>
</feature>
<dbReference type="GeneID" id="63769286"/>
<dbReference type="VEuPathDB" id="FungiDB:ASPSYDRAFT_96117"/>
<dbReference type="EMBL" id="KV878644">
    <property type="protein sequence ID" value="OJJ51844.1"/>
    <property type="molecule type" value="Genomic_DNA"/>
</dbReference>
<name>A0A1L9SXD1_9EURO</name>
<proteinExistence type="predicted"/>
<sequence>MSTFLFYNPNSNPSRYSQKARFSKRQSVLPATDYSASNTELYPQINRTSASCIYPAQSGICDNYDLQPADPARTTTFESTCLPNQDDGTFSERDISDVESLRSLFFGTEPGASVSFPEVGEVTPSSSPKNTLSASCGDELVPVNEDACITQPDSCPDRQGPVCNSDQLPEAFASAPDLATYCSNLSPSPTLRAQDFVIADDHATSHQSDLICPLGADDPKNPAESVDLWDSSMQCTILNVDEMQVDAENEGTSNNQCSVRLAPDFCQRPEITSLELTEKSTSSSPCYSNELDSAGENANGSIPDPEIRPITLAEETCPFGPDNTTSLQLHIDRETEDSAPIIAEGRSESSQEPPTVHAAAYSGMDAQGHASAEPSTPREPIADPPIVLADTSFASDKPTPARSPLRISSHQGRRKRFAEFSHVEIPTRPLAEAHRPSVEVAPTFDQPDRSCHPPLTNGPWRLDGTILSIDIRDAEQIPIFVGYSGFRVRDGNLTQSLTFFQGLADGSPIEKPACMEGKRSPSCTSARGPLSFEQKRRLVQLKEEGYTWDEIVHEFPGRKRNTLQAICSAASKRLRSSGSIHNRRTRSSLSVHKSSLNERSLREVTGNARLKHKRTNQTKKSQYNLRARGSQ</sequence>
<reference evidence="3" key="1">
    <citation type="journal article" date="2017" name="Genome Biol.">
        <title>Comparative genomics reveals high biological diversity and specific adaptations in the industrially and medically important fungal genus Aspergillus.</title>
        <authorList>
            <person name="de Vries R.P."/>
            <person name="Riley R."/>
            <person name="Wiebenga A."/>
            <person name="Aguilar-Osorio G."/>
            <person name="Amillis S."/>
            <person name="Uchima C.A."/>
            <person name="Anderluh G."/>
            <person name="Asadollahi M."/>
            <person name="Askin M."/>
            <person name="Barry K."/>
            <person name="Battaglia E."/>
            <person name="Bayram O."/>
            <person name="Benocci T."/>
            <person name="Braus-Stromeyer S.A."/>
            <person name="Caldana C."/>
            <person name="Canovas D."/>
            <person name="Cerqueira G.C."/>
            <person name="Chen F."/>
            <person name="Chen W."/>
            <person name="Choi C."/>
            <person name="Clum A."/>
            <person name="Dos Santos R.A."/>
            <person name="Damasio A.R."/>
            <person name="Diallinas G."/>
            <person name="Emri T."/>
            <person name="Fekete E."/>
            <person name="Flipphi M."/>
            <person name="Freyberg S."/>
            <person name="Gallo A."/>
            <person name="Gournas C."/>
            <person name="Habgood R."/>
            <person name="Hainaut M."/>
            <person name="Harispe M.L."/>
            <person name="Henrissat B."/>
            <person name="Hilden K.S."/>
            <person name="Hope R."/>
            <person name="Hossain A."/>
            <person name="Karabika E."/>
            <person name="Karaffa L."/>
            <person name="Karanyi Z."/>
            <person name="Krasevec N."/>
            <person name="Kuo A."/>
            <person name="Kusch H."/>
            <person name="LaButti K."/>
            <person name="Lagendijk E.L."/>
            <person name="Lapidus A."/>
            <person name="Levasseur A."/>
            <person name="Lindquist E."/>
            <person name="Lipzen A."/>
            <person name="Logrieco A.F."/>
            <person name="MacCabe A."/>
            <person name="Maekelae M.R."/>
            <person name="Malavazi I."/>
            <person name="Melin P."/>
            <person name="Meyer V."/>
            <person name="Mielnichuk N."/>
            <person name="Miskei M."/>
            <person name="Molnar A.P."/>
            <person name="Mule G."/>
            <person name="Ngan C.Y."/>
            <person name="Orejas M."/>
            <person name="Orosz E."/>
            <person name="Ouedraogo J.P."/>
            <person name="Overkamp K.M."/>
            <person name="Park H.-S."/>
            <person name="Perrone G."/>
            <person name="Piumi F."/>
            <person name="Punt P.J."/>
            <person name="Ram A.F."/>
            <person name="Ramon A."/>
            <person name="Rauscher S."/>
            <person name="Record E."/>
            <person name="Riano-Pachon D.M."/>
            <person name="Robert V."/>
            <person name="Roehrig J."/>
            <person name="Ruller R."/>
            <person name="Salamov A."/>
            <person name="Salih N.S."/>
            <person name="Samson R.A."/>
            <person name="Sandor E."/>
            <person name="Sanguinetti M."/>
            <person name="Schuetze T."/>
            <person name="Sepcic K."/>
            <person name="Shelest E."/>
            <person name="Sherlock G."/>
            <person name="Sophianopoulou V."/>
            <person name="Squina F.M."/>
            <person name="Sun H."/>
            <person name="Susca A."/>
            <person name="Todd R.B."/>
            <person name="Tsang A."/>
            <person name="Unkles S.E."/>
            <person name="van de Wiele N."/>
            <person name="van Rossen-Uffink D."/>
            <person name="Oliveira J.V."/>
            <person name="Vesth T.C."/>
            <person name="Visser J."/>
            <person name="Yu J.-H."/>
            <person name="Zhou M."/>
            <person name="Andersen M.R."/>
            <person name="Archer D.B."/>
            <person name="Baker S.E."/>
            <person name="Benoit I."/>
            <person name="Brakhage A.A."/>
            <person name="Braus G.H."/>
            <person name="Fischer R."/>
            <person name="Frisvad J.C."/>
            <person name="Goldman G.H."/>
            <person name="Houbraken J."/>
            <person name="Oakley B."/>
            <person name="Pocsi I."/>
            <person name="Scazzocchio C."/>
            <person name="Seiboth B."/>
            <person name="vanKuyk P.A."/>
            <person name="Wortman J."/>
            <person name="Dyer P.S."/>
            <person name="Grigoriev I.V."/>
        </authorList>
    </citation>
    <scope>NUCLEOTIDE SEQUENCE [LARGE SCALE GENOMIC DNA]</scope>
    <source>
        <strain evidence="3">CBS 593.65</strain>
    </source>
</reference>
<feature type="region of interest" description="Disordered" evidence="1">
    <location>
        <begin position="391"/>
        <end position="413"/>
    </location>
</feature>
<feature type="compositionally biased region" description="Polar residues" evidence="1">
    <location>
        <begin position="285"/>
        <end position="300"/>
    </location>
</feature>
<dbReference type="OrthoDB" id="4509038at2759"/>
<evidence type="ECO:0000313" key="3">
    <source>
        <dbReference type="Proteomes" id="UP000184356"/>
    </source>
</evidence>
<feature type="region of interest" description="Disordered" evidence="1">
    <location>
        <begin position="576"/>
        <end position="596"/>
    </location>
</feature>
<evidence type="ECO:0000256" key="1">
    <source>
        <dbReference type="SAM" id="MobiDB-lite"/>
    </source>
</evidence>
<dbReference type="Proteomes" id="UP000184356">
    <property type="component" value="Unassembled WGS sequence"/>
</dbReference>
<keyword evidence="3" id="KW-1185">Reference proteome</keyword>
<dbReference type="RefSeq" id="XP_040695650.1">
    <property type="nucleotide sequence ID" value="XM_040853213.1"/>
</dbReference>